<evidence type="ECO:0000313" key="4">
    <source>
        <dbReference type="EMBL" id="KAJ3434330.1"/>
    </source>
</evidence>
<dbReference type="PANTHER" id="PTHR12295">
    <property type="entry name" value="FURRY-RELATED"/>
    <property type="match status" value="1"/>
</dbReference>
<dbReference type="InterPro" id="IPR039867">
    <property type="entry name" value="Furry/Tao3/Mor2"/>
</dbReference>
<feature type="region of interest" description="Disordered" evidence="2">
    <location>
        <begin position="2306"/>
        <end position="2348"/>
    </location>
</feature>
<feature type="domain" description="Cell morphogenesis protein C-terminal" evidence="3">
    <location>
        <begin position="2088"/>
        <end position="2219"/>
    </location>
</feature>
<feature type="compositionally biased region" description="Basic and acidic residues" evidence="2">
    <location>
        <begin position="2543"/>
        <end position="2580"/>
    </location>
</feature>
<organism evidence="4 5">
    <name type="scientific">Anaeramoeba flamelloides</name>
    <dbReference type="NCBI Taxonomy" id="1746091"/>
    <lineage>
        <taxon>Eukaryota</taxon>
        <taxon>Metamonada</taxon>
        <taxon>Anaeramoebidae</taxon>
        <taxon>Anaeramoeba</taxon>
    </lineage>
</organism>
<evidence type="ECO:0000256" key="2">
    <source>
        <dbReference type="SAM" id="MobiDB-lite"/>
    </source>
</evidence>
<feature type="compositionally biased region" description="Basic and acidic residues" evidence="2">
    <location>
        <begin position="2477"/>
        <end position="2491"/>
    </location>
</feature>
<reference evidence="4" key="1">
    <citation type="submission" date="2022-08" db="EMBL/GenBank/DDBJ databases">
        <title>Novel sulphate-reducing endosymbionts in the free-living metamonad Anaeramoeba.</title>
        <authorList>
            <person name="Jerlstrom-Hultqvist J."/>
            <person name="Cepicka I."/>
            <person name="Gallot-Lavallee L."/>
            <person name="Salas-Leiva D."/>
            <person name="Curtis B.A."/>
            <person name="Zahonova K."/>
            <person name="Pipaliya S."/>
            <person name="Dacks J."/>
            <person name="Roger A.J."/>
        </authorList>
    </citation>
    <scope>NUCLEOTIDE SEQUENCE</scope>
    <source>
        <strain evidence="4">Busselton2</strain>
    </source>
</reference>
<feature type="compositionally biased region" description="Acidic residues" evidence="2">
    <location>
        <begin position="536"/>
        <end position="547"/>
    </location>
</feature>
<proteinExistence type="predicted"/>
<feature type="compositionally biased region" description="Acidic residues" evidence="2">
    <location>
        <begin position="777"/>
        <end position="807"/>
    </location>
</feature>
<feature type="region of interest" description="Disordered" evidence="2">
    <location>
        <begin position="149"/>
        <end position="169"/>
    </location>
</feature>
<name>A0AAV7YZU3_9EUKA</name>
<feature type="region of interest" description="Disordered" evidence="2">
    <location>
        <begin position="777"/>
        <end position="822"/>
    </location>
</feature>
<gene>
    <name evidence="4" type="ORF">M0812_19809</name>
</gene>
<evidence type="ECO:0000313" key="5">
    <source>
        <dbReference type="Proteomes" id="UP001146793"/>
    </source>
</evidence>
<dbReference type="InterPro" id="IPR016024">
    <property type="entry name" value="ARM-type_fold"/>
</dbReference>
<feature type="compositionally biased region" description="Polar residues" evidence="2">
    <location>
        <begin position="2466"/>
        <end position="2475"/>
    </location>
</feature>
<protein>
    <submittedName>
        <fullName evidence="4">Protein furry</fullName>
    </submittedName>
</protein>
<evidence type="ECO:0000256" key="1">
    <source>
        <dbReference type="SAM" id="Coils"/>
    </source>
</evidence>
<dbReference type="SUPFAM" id="SSF48371">
    <property type="entry name" value="ARM repeat"/>
    <property type="match status" value="1"/>
</dbReference>
<feature type="coiled-coil region" evidence="1">
    <location>
        <begin position="873"/>
        <end position="912"/>
    </location>
</feature>
<dbReference type="GO" id="GO:0000902">
    <property type="term" value="P:cell morphogenesis"/>
    <property type="evidence" value="ECO:0007669"/>
    <property type="project" value="InterPro"/>
</dbReference>
<dbReference type="EMBL" id="JANTQA010000044">
    <property type="protein sequence ID" value="KAJ3434330.1"/>
    <property type="molecule type" value="Genomic_DNA"/>
</dbReference>
<dbReference type="GO" id="GO:0030427">
    <property type="term" value="C:site of polarized growth"/>
    <property type="evidence" value="ECO:0007669"/>
    <property type="project" value="TreeGrafter"/>
</dbReference>
<feature type="region of interest" description="Disordered" evidence="2">
    <location>
        <begin position="528"/>
        <end position="552"/>
    </location>
</feature>
<dbReference type="Proteomes" id="UP001146793">
    <property type="component" value="Unassembled WGS sequence"/>
</dbReference>
<feature type="compositionally biased region" description="Basic and acidic residues" evidence="2">
    <location>
        <begin position="2506"/>
        <end position="2533"/>
    </location>
</feature>
<accession>A0AAV7YZU3</accession>
<feature type="compositionally biased region" description="Acidic residues" evidence="2">
    <location>
        <begin position="291"/>
        <end position="300"/>
    </location>
</feature>
<dbReference type="InterPro" id="IPR025481">
    <property type="entry name" value="Cell_Morphogen_C"/>
</dbReference>
<sequence length="2837" mass="335679">MDTSFNLLQKVFSHFTGLANLYVNQISGIESVEKFDLNNNKLLTSVIDSLTRVTEHSVETVCEALIEWRCHKVLSSGIKTKRVRLQRGRSFSRVRIHFDHTISPKDFNKYNLQSKDYSTNLKTIATEIVFLYTSLKIFKNYHKTAKENKNTIQNKGKKEQDKDEDEDEKTKNRNQMFESYIDLCFKQILNFETLLKLSSKEDIKILNLKSVLITYEELLNLLCEIDFEKCSKLILKKYIQKKVNYKILSVEGVNKIFSCISLKVNNKRNIKKSIKFLKNIYTIANNVDNDKEDEKEDEKEKEDKKKENEEDRVIKKKSRQGIEKILFLSNILLNTYKKSKELKTFFENEEWINLMREYLKLSKKLLQNSKTIFFGLKLMVSSLCCLDQNNFEKNIQSFLQISLNNKFLSNKYKNEIIKILSYFVECIIIRFSQTMEEKKIKKILNLIVNKLFFDTKKTKNAISDKKCYPYLISIILSVSKYDLTYTMESIILKLAKSGKKLFPKVSLSIRAFHKLWIKYNKNGKNFKGEETKKTGDDDDPNNSDDDDNKEKKKKNEIKKYLTKFEILLKESVKITDQQIGNINWYSQNKVHQELITRDKPEYLQFFYYLSKIIPIILPYPEQIISIFVKYTLHQQQDIALHSFNALKRIVQNQPDLRPIIIHEFSKFISQIPFHFFKLIEFSLNQLNQLLQIWHDDLMTEDGFHDIRLLDMSGMDHTFDLIVDFDIEKVESICLLMLVYLEKDIKILAFKNLELINKINKLLIKQLKEFDYELDDIDEYNDDDDNSSMDEEENNQDDDDYDDDDDDSNQSKTEEKDIDPKKKKKKLFQQTRVIEIFIKKGPLLFSKSNSYKWSKGNIVFPIDFLFLRYKNLKKIENNDRLKDHENNIDEEEKEVIEEKVEEILEQYKELIQYEDSANEYKYIYILSEIIKEISNQIPNIIKIIFPILKNQLKELNDFILKKLSDKRSLKIMKKNSVYNLKDELQRWENYSMVLSSCSNPDIIKENEIKNLLLLLQKFYNSSINVHKDAAILSLSKIHFKSFHYVNGFLKNISKVIFNKQNKKKGLKKRIEKLSSITIIYRLFLDQLTVTDFHENKFIQQAIYLFIQKSINYFLSPNFNKKLINLTLKYNLFLLFRTFSILMNNNDDDDYENLIISKHNKFIDEEMGDEKKGNKKKQKKEEKNQKEIEILNFNDRKKYFLNLIIFTGFQKEGKDRFNFEKKYFEHIINPKFKNEEKRQSLLEIFINESKSIQFVCLQIMSELLKGQIFETDILKKDKSIILSWIYELLLSNKANYHRVAKVAIQNLFQNNENELLDYYLKKSYSAKASWAKGFVLSICNALYHRKIQLPIEKLINFLIYNIGSISKSIRFEIVKLWNLYKTEILTEEQIKTLPVITSDQAEIPERIYEQRRHLSNLLSYRRKDLSFKLILEAAKRYTILQHEINSNIDFKSRFEIHYRKDCILEYLIHWIQQFEYIHGNSRSKKQFHQIFASLLTITMKNRPLNTSFLDGIWTALSIKSKNISGIVQSLFSCSIGDFQIEYLLTSKQIIHHFNKFSKEKLFKIVLKDKLLQYFTFKKKKFNKQQLDNEGMFESNNGILSSGSENNQLINIVNNTFPIMDEDIGKDNSMDKITRLDFVIVLLSEIIIQISESLIFLKLPLLLQIILLGFDHKQEFVKRHSRLLLSNLIIRVVMNKKEIENQLALNLSNKILKKITNKNYQFWKNETISITKINIESEIKLNEFLDDLLDLFLIFDKNLKENYFKESLKWIISKPNKDIYENKKHLFIVSRSHQIYRNLIGVPTETHIKELINNFQYIINREKNTDFSWIIYENLKTFKILIMKMESSIKTIPQIFWTLIALLKTKNNSIFELILDILNIIVDRDFLNDSKDFENKSKLDPNSNSNSNTNTNTTSTSNSKSSSNDNSNSNPNDNSTTSSKDNSTSKKSSNSDSDSIYDILLKAKPKNLKKIMKFQGLQPLIFNGFQFENTFQKTIILLSKLLQLPSNKIIQKGNIKFVQNIGSLLPFLIEIYPKKNYTFLFHSKAKKKKFFNKNENNYQELLSGEEEDEEDEDKEIKLRKFKKKKEQFLKLKNNCLMIINSIILKSEKLDFNNLANILKNFKNDAYNNSPIEFIKAIKKPFFSILTPKFKIKLFEFLLEMIGLCTKKYRINYFIFFEILFSDFVLTNKNLSQVNKKVLSDLIKNLGNEFTGEMTTIINKIINHPNFEINKKLKIEYETTYSNRSINKLFNENKSITAFYKGLNKFPIIINDDELLTIRNQFHDQLMKEKQILKEKLQLKELKKNGTMKSKKFKKVKNIDQDKGKMKGKSKEKGSNKGEENNDQENIKRKLEQSESKNFLQEIYDLVSSDNEESNYYYSTNSQFNARYDDDYHEQIMLSEENEVDESFFNNETGDFFPEFDETQNDISKLIGNYAGDTLRIKKKITATPMKNLASFLNILISDEEGQEKNMGTNSAEDNSLSEKDKKVNPKDDNKGSNNNINDMKKKKKIVNDLNKKKKIDDNKINNETKKDKEIKKGQNVLGNINEKSEKGDQENKKKIAKLESKNVDQLKDKSDDNQQRDEKLDLEQDILELERMLTIKETQMGQNDKSIIKIDEIILKKEELQKIKEKIDEKNKEFLKECQNVEYDKPVKYLTVINISTKLIQSKVEQYYSIENSLCNFFENTLKREFTNKDILSIKFLHQFKYNLLFKAEGDKYYNKLNDRLNKAKSKKMNRFQKFLNNRTKFIHRIIDSDNQYIQALNEIEEIIQNIQTNGFEKKIEKILDKKLLQLHLHLLLLFKYFLELRKLGRVIVAGTTRVIIEYIEKTDELIEKNQNVSIK</sequence>
<feature type="region of interest" description="Disordered" evidence="2">
    <location>
        <begin position="1891"/>
        <end position="1950"/>
    </location>
</feature>
<comment type="caution">
    <text evidence="4">The sequence shown here is derived from an EMBL/GenBank/DDBJ whole genome shotgun (WGS) entry which is preliminary data.</text>
</comment>
<dbReference type="PANTHER" id="PTHR12295:SF30">
    <property type="entry name" value="PROTEIN FURRY"/>
    <property type="match status" value="1"/>
</dbReference>
<keyword evidence="1" id="KW-0175">Coiled coil</keyword>
<feature type="region of interest" description="Disordered" evidence="2">
    <location>
        <begin position="291"/>
        <end position="313"/>
    </location>
</feature>
<feature type="compositionally biased region" description="Basic and acidic residues" evidence="2">
    <location>
        <begin position="2313"/>
        <end position="2348"/>
    </location>
</feature>
<feature type="domain" description="Cell morphogenesis protein C-terminal" evidence="3">
    <location>
        <begin position="1947"/>
        <end position="2036"/>
    </location>
</feature>
<dbReference type="Pfam" id="PF14225">
    <property type="entry name" value="MOR2-PAG1_C"/>
    <property type="match status" value="2"/>
</dbReference>
<dbReference type="GO" id="GO:0005938">
    <property type="term" value="C:cell cortex"/>
    <property type="evidence" value="ECO:0007669"/>
    <property type="project" value="TreeGrafter"/>
</dbReference>
<evidence type="ECO:0000259" key="3">
    <source>
        <dbReference type="Pfam" id="PF14225"/>
    </source>
</evidence>
<feature type="region of interest" description="Disordered" evidence="2">
    <location>
        <begin position="2464"/>
        <end position="2580"/>
    </location>
</feature>
<feature type="compositionally biased region" description="Low complexity" evidence="2">
    <location>
        <begin position="1897"/>
        <end position="1950"/>
    </location>
</feature>
<feature type="compositionally biased region" description="Basic and acidic residues" evidence="2">
    <location>
        <begin position="301"/>
        <end position="313"/>
    </location>
</feature>